<reference evidence="2 3" key="1">
    <citation type="submission" date="2022-06" db="EMBL/GenBank/DDBJ databases">
        <title>Halogeometricum sp. a new haloarchaeum isolate from saline soil.</title>
        <authorList>
            <person name="Strakova D."/>
            <person name="Galisteo C."/>
            <person name="Sanchez-Porro C."/>
            <person name="Ventosa A."/>
        </authorList>
    </citation>
    <scope>NUCLEOTIDE SEQUENCE [LARGE SCALE GENOMIC DNA]</scope>
    <source>
        <strain evidence="3">S3BR25-2</strain>
    </source>
</reference>
<protein>
    <submittedName>
        <fullName evidence="2">GNAT family N-acetyltransferase</fullName>
    </submittedName>
</protein>
<dbReference type="EMBL" id="JAMQOQ010000002">
    <property type="protein sequence ID" value="MDS0294525.1"/>
    <property type="molecule type" value="Genomic_DNA"/>
</dbReference>
<comment type="caution">
    <text evidence="2">The sequence shown here is derived from an EMBL/GenBank/DDBJ whole genome shotgun (WGS) entry which is preliminary data.</text>
</comment>
<proteinExistence type="predicted"/>
<name>A0ABU2G164_9EURY</name>
<dbReference type="PANTHER" id="PTHR43441:SF11">
    <property type="entry name" value="RIBOSOMAL-PROTEIN-SERINE ACETYLTRANSFERASE"/>
    <property type="match status" value="1"/>
</dbReference>
<dbReference type="InterPro" id="IPR016181">
    <property type="entry name" value="Acyl_CoA_acyltransferase"/>
</dbReference>
<dbReference type="InterPro" id="IPR051908">
    <property type="entry name" value="Ribosomal_N-acetyltransferase"/>
</dbReference>
<dbReference type="Proteomes" id="UP001254813">
    <property type="component" value="Unassembled WGS sequence"/>
</dbReference>
<feature type="domain" description="N-acetyltransferase" evidence="1">
    <location>
        <begin position="35"/>
        <end position="190"/>
    </location>
</feature>
<dbReference type="RefSeq" id="WP_310928354.1">
    <property type="nucleotide sequence ID" value="NZ_JAMQOQ010000002.1"/>
</dbReference>
<dbReference type="Pfam" id="PF13302">
    <property type="entry name" value="Acetyltransf_3"/>
    <property type="match status" value="1"/>
</dbReference>
<dbReference type="PROSITE" id="PS51186">
    <property type="entry name" value="GNAT"/>
    <property type="match status" value="1"/>
</dbReference>
<dbReference type="Gene3D" id="3.40.630.30">
    <property type="match status" value="1"/>
</dbReference>
<dbReference type="SUPFAM" id="SSF55729">
    <property type="entry name" value="Acyl-CoA N-acyltransferases (Nat)"/>
    <property type="match status" value="1"/>
</dbReference>
<gene>
    <name evidence="2" type="ORF">NDI79_10110</name>
</gene>
<dbReference type="InterPro" id="IPR000182">
    <property type="entry name" value="GNAT_dom"/>
</dbReference>
<sequence>MFPVEIRTDRLSLRRATREEVPPLECYDYCREGAEGIDEVTEYVTWDPHATPKEAFDFLAACEERWEEGEGVTYVVRPREGEDGAGEFAGMAGIDFQWDRDTAVFGTWLRKPFWGRGYSGERARAFFEVAFGELDVSLCAVEHVSGNEKSAAAIRRYVEAAGGRREGEFRNRIEHDGDPAPAVRYSVSQEEWREADGERTATLRWADEAEG</sequence>
<accession>A0ABU2G164</accession>
<organism evidence="2 3">
    <name type="scientific">Halogeometricum luteum</name>
    <dbReference type="NCBI Taxonomy" id="2950537"/>
    <lineage>
        <taxon>Archaea</taxon>
        <taxon>Methanobacteriati</taxon>
        <taxon>Methanobacteriota</taxon>
        <taxon>Stenosarchaea group</taxon>
        <taxon>Halobacteria</taxon>
        <taxon>Halobacteriales</taxon>
        <taxon>Haloferacaceae</taxon>
        <taxon>Halogeometricum</taxon>
    </lineage>
</organism>
<evidence type="ECO:0000313" key="2">
    <source>
        <dbReference type="EMBL" id="MDS0294525.1"/>
    </source>
</evidence>
<keyword evidence="3" id="KW-1185">Reference proteome</keyword>
<dbReference type="PANTHER" id="PTHR43441">
    <property type="entry name" value="RIBOSOMAL-PROTEIN-SERINE ACETYLTRANSFERASE"/>
    <property type="match status" value="1"/>
</dbReference>
<evidence type="ECO:0000313" key="3">
    <source>
        <dbReference type="Proteomes" id="UP001254813"/>
    </source>
</evidence>
<evidence type="ECO:0000259" key="1">
    <source>
        <dbReference type="PROSITE" id="PS51186"/>
    </source>
</evidence>